<dbReference type="PANTHER" id="PTHR30121">
    <property type="entry name" value="UNCHARACTERIZED PROTEIN YJGR-RELATED"/>
    <property type="match status" value="1"/>
</dbReference>
<dbReference type="InterPro" id="IPR027417">
    <property type="entry name" value="P-loop_NTPase"/>
</dbReference>
<dbReference type="EMBL" id="NCQP01000001">
    <property type="protein sequence ID" value="OWJ55599.1"/>
    <property type="molecule type" value="Genomic_DNA"/>
</dbReference>
<keyword evidence="6" id="KW-1185">Reference proteome</keyword>
<evidence type="ECO:0000256" key="2">
    <source>
        <dbReference type="SAM" id="MobiDB-lite"/>
    </source>
</evidence>
<feature type="compositionally biased region" description="Gly residues" evidence="2">
    <location>
        <begin position="940"/>
        <end position="949"/>
    </location>
</feature>
<dbReference type="PANTHER" id="PTHR30121:SF6">
    <property type="entry name" value="SLR6007 PROTEIN"/>
    <property type="match status" value="1"/>
</dbReference>
<organism evidence="5 6">
    <name type="scientific">Pyrodictium delaneyi</name>
    <dbReference type="NCBI Taxonomy" id="1273541"/>
    <lineage>
        <taxon>Archaea</taxon>
        <taxon>Thermoproteota</taxon>
        <taxon>Thermoprotei</taxon>
        <taxon>Desulfurococcales</taxon>
        <taxon>Pyrodictiaceae</taxon>
        <taxon>Pyrodictium</taxon>
    </lineage>
</organism>
<dbReference type="InterPro" id="IPR002789">
    <property type="entry name" value="HerA_central"/>
</dbReference>
<reference evidence="5 6" key="1">
    <citation type="submission" date="2017-05" db="EMBL/GenBank/DDBJ databases">
        <title>The draft genome of the hyperthermophilic archaeon 'Pyrodictium delaneyi strain Hulk', an iron and nitrate reducer, reveals the capacity for sulfate reduction.</title>
        <authorList>
            <person name="Demey L.M."/>
            <person name="Miller C."/>
            <person name="Manzella M."/>
            <person name="Reguera G."/>
            <person name="Kashefi K."/>
        </authorList>
    </citation>
    <scope>NUCLEOTIDE SEQUENCE [LARGE SCALE GENOMIC DNA]</scope>
    <source>
        <strain evidence="5 6">Hulk</strain>
    </source>
</reference>
<dbReference type="Gene3D" id="3.40.50.300">
    <property type="entry name" value="P-loop containing nucleotide triphosphate hydrolases"/>
    <property type="match status" value="2"/>
</dbReference>
<dbReference type="Pfam" id="PF01935">
    <property type="entry name" value="DUF87"/>
    <property type="match status" value="1"/>
</dbReference>
<evidence type="ECO:0000259" key="3">
    <source>
        <dbReference type="Pfam" id="PF01935"/>
    </source>
</evidence>
<dbReference type="SUPFAM" id="SSF52540">
    <property type="entry name" value="P-loop containing nucleoside triphosphate hydrolases"/>
    <property type="match status" value="1"/>
</dbReference>
<dbReference type="Proteomes" id="UP000196694">
    <property type="component" value="Unassembled WGS sequence"/>
</dbReference>
<accession>A0A211YRF8</accession>
<evidence type="ECO:0000313" key="6">
    <source>
        <dbReference type="Proteomes" id="UP000196694"/>
    </source>
</evidence>
<dbReference type="RefSeq" id="WP_088171737.1">
    <property type="nucleotide sequence ID" value="NZ_NCQP01000001.1"/>
</dbReference>
<keyword evidence="1" id="KW-0175">Coiled coil</keyword>
<evidence type="ECO:0000259" key="4">
    <source>
        <dbReference type="Pfam" id="PF12696"/>
    </source>
</evidence>
<proteinExistence type="predicted"/>
<feature type="coiled-coil region" evidence="1">
    <location>
        <begin position="975"/>
        <end position="1012"/>
    </location>
</feature>
<gene>
    <name evidence="5" type="ORF">Pdsh_02085</name>
</gene>
<comment type="caution">
    <text evidence="5">The sequence shown here is derived from an EMBL/GenBank/DDBJ whole genome shotgun (WGS) entry which is preliminary data.</text>
</comment>
<feature type="domain" description="Helicase HerA central" evidence="3">
    <location>
        <begin position="266"/>
        <end position="490"/>
    </location>
</feature>
<dbReference type="Pfam" id="PF12696">
    <property type="entry name" value="TraG-D_C"/>
    <property type="match status" value="1"/>
</dbReference>
<feature type="region of interest" description="Disordered" evidence="2">
    <location>
        <begin position="921"/>
        <end position="973"/>
    </location>
</feature>
<feature type="domain" description="TraD/TraG TraM recognition site" evidence="4">
    <location>
        <begin position="527"/>
        <end position="591"/>
    </location>
</feature>
<name>A0A211YRF8_9CREN</name>
<feature type="compositionally biased region" description="Basic and acidic residues" evidence="2">
    <location>
        <begin position="1032"/>
        <end position="1052"/>
    </location>
</feature>
<feature type="compositionally biased region" description="Gly residues" evidence="2">
    <location>
        <begin position="964"/>
        <end position="973"/>
    </location>
</feature>
<evidence type="ECO:0000256" key="1">
    <source>
        <dbReference type="SAM" id="Coils"/>
    </source>
</evidence>
<protein>
    <submittedName>
        <fullName evidence="5">Uncharacterized protein</fullName>
    </submittedName>
</protein>
<feature type="region of interest" description="Disordered" evidence="2">
    <location>
        <begin position="1021"/>
        <end position="1099"/>
    </location>
</feature>
<dbReference type="CDD" id="cd01127">
    <property type="entry name" value="TrwB_TraG_TraD_VirD4"/>
    <property type="match status" value="2"/>
</dbReference>
<dbReference type="AlphaFoldDB" id="A0A211YRF8"/>
<feature type="compositionally biased region" description="Basic and acidic residues" evidence="2">
    <location>
        <begin position="1062"/>
        <end position="1080"/>
    </location>
</feature>
<evidence type="ECO:0000313" key="5">
    <source>
        <dbReference type="EMBL" id="OWJ55599.1"/>
    </source>
</evidence>
<sequence>MPLRWFRVRPLLGSRERVLPLLGLGWALEYHRLEDRLEIFYRSEAAKVSFNRVAAAEEKAPPELPSVGFEVKIRGKEWWLPVEVRDFHGLLEAMEPGTVVQVVALRDYKLKEKLVKKAEALREGREYTAGRVLASVLLGESVFAVKRDEQLAQELRRRAQSVWQLAFRVYARDEQLARELAEQLLARLMVDDEKHWRLDKIRVKKPRDAEKLRDPLRLKKGDTSRPWLPEDKLRVILELPEPASTLPVDFARGAPLPSIVPKRSEIRIGELSDGREIRIDVDDLYRHAWVIGRTGAGKSTFIVNMVLRLWETGRGAVVVIDPHGDLARDVVEAAPTLEGVVFLDPEAKPFGLNPIELPRLPDRDLARSVAIDNVVAILEKAFRLPETAVNVKFILRTLLGVLYEKTPSPTLADLYEAVIALYNGELELETDDPMWRAQVELLREMQEQSFISALNRLQPFATNPLLRRVSSKTTVDLGELVEKRSLVVFSIPKAYGETVSELLASTILLKLWFYVLERALLRKPRVPVFVFIDEFQNVGGLPVIETILSEARKYGLHLVAAHQHTQQLPGELLQSLLTNTALKVVFAVEGPDVQRLRMVDPDFAQEIEKALPGLTVGTALVRIQARPGEEPYPPLLVRTDPPPPKRRELEEALPLLPSFEPPGVESRDVRAMLNPVLRYLPRERLSPVEQLVLYHVYVLSRGSSDGWAQWSDVRMRLGLPPKRAEAARDQLAARGLVEVRREGNRLLLRYRGGLFAGLRQVAPSDEGWRLAVAAVLYYLEHGYYVAPARQDPGLSAKPDLVAIPFDKAGLALKYSGAVAVEIESCNEVSTHPEQVARNIEKHGSTPFVEVHLWFPKKCLAEMQRPFGAARKPKPVKLFPVSFTGRRAVLLEAALEEISGGGGAASPATPGASVEAGDVGEVLGEAPGGEEAGSVEEAGEGSPGLHGGPAGSLKEPVEDHAAGGEPAGTGEAGGGLEQLRSVLEQQAAAMRRLAEAVRAVAETQKTILELLERQTRLLEELAGAKEPIAGGSQREETAGGEARSEPAETRGEPETETPGEAGQQDHTETPETPEPRTETREPQSCVEIELDEPPGEKLCLPPRTAQRAQTLRARGYRLVKTGNRVYAEKHRRKTPIV</sequence>
<dbReference type="InterPro" id="IPR032689">
    <property type="entry name" value="TraG-D_C"/>
</dbReference>
<dbReference type="InterPro" id="IPR051162">
    <property type="entry name" value="T4SS_component"/>
</dbReference>